<comment type="caution">
    <text evidence="3">The sequence shown here is derived from an EMBL/GenBank/DDBJ whole genome shotgun (WGS) entry which is preliminary data.</text>
</comment>
<dbReference type="GO" id="GO:0003964">
    <property type="term" value="F:RNA-directed DNA polymerase activity"/>
    <property type="evidence" value="ECO:0007669"/>
    <property type="project" value="UniProtKB-KW"/>
</dbReference>
<gene>
    <name evidence="3" type="ORF">RF55_13379</name>
</gene>
<proteinExistence type="predicted"/>
<dbReference type="InterPro" id="IPR000477">
    <property type="entry name" value="RT_dom"/>
</dbReference>
<keyword evidence="3" id="KW-0695">RNA-directed DNA polymerase</keyword>
<dbReference type="PANTHER" id="PTHR47027">
    <property type="entry name" value="REVERSE TRANSCRIPTASE DOMAIN-CONTAINING PROTEIN"/>
    <property type="match status" value="1"/>
</dbReference>
<dbReference type="EMBL" id="LBMM01010623">
    <property type="protein sequence ID" value="KMQ87350.1"/>
    <property type="molecule type" value="Genomic_DNA"/>
</dbReference>
<keyword evidence="4" id="KW-1185">Reference proteome</keyword>
<dbReference type="Proteomes" id="UP000036403">
    <property type="component" value="Unassembled WGS sequence"/>
</dbReference>
<dbReference type="AlphaFoldDB" id="A0A0J7N3S4"/>
<sequence>MSEEQQGFRQNRSTVDAIFILRQISEKAIEFNKPVFMCFVDLKQAFDREVKTAGEGVKLGRKGIKIVCYADNAVITSEDENDLQRMLYKFETTAKKFNIIISVQKTESLTISKEPRRCKLAVYNQSVNQVMRFKYLGVNITSNRNLREKVRDQTTKASIVSGYLRDIIWRNKYISIKSKIRIYKTCIRPIMTYAAETRAETTTTKRILRTTEMKTLRAITGNTLRDRRRNEDIRRGCETQDVWLKEEDQKQHDPREGRQNGGTKAGHRHRRNNKRPDGSYKVRKNRTKS</sequence>
<feature type="compositionally biased region" description="Basic and acidic residues" evidence="1">
    <location>
        <begin position="243"/>
        <end position="258"/>
    </location>
</feature>
<feature type="domain" description="Reverse transcriptase" evidence="2">
    <location>
        <begin position="63"/>
        <end position="140"/>
    </location>
</feature>
<dbReference type="PANTHER" id="PTHR47027:SF20">
    <property type="entry name" value="REVERSE TRANSCRIPTASE-LIKE PROTEIN WITH RNA-DIRECTED DNA POLYMERASE DOMAIN"/>
    <property type="match status" value="1"/>
</dbReference>
<accession>A0A0J7N3S4</accession>
<evidence type="ECO:0000259" key="2">
    <source>
        <dbReference type="Pfam" id="PF00078"/>
    </source>
</evidence>
<protein>
    <submittedName>
        <fullName evidence="3">Rna-directed dna polymerase reverse transcriptase domain containing protein</fullName>
    </submittedName>
</protein>
<organism evidence="3 4">
    <name type="scientific">Lasius niger</name>
    <name type="common">Black garden ant</name>
    <dbReference type="NCBI Taxonomy" id="67767"/>
    <lineage>
        <taxon>Eukaryota</taxon>
        <taxon>Metazoa</taxon>
        <taxon>Ecdysozoa</taxon>
        <taxon>Arthropoda</taxon>
        <taxon>Hexapoda</taxon>
        <taxon>Insecta</taxon>
        <taxon>Pterygota</taxon>
        <taxon>Neoptera</taxon>
        <taxon>Endopterygota</taxon>
        <taxon>Hymenoptera</taxon>
        <taxon>Apocrita</taxon>
        <taxon>Aculeata</taxon>
        <taxon>Formicoidea</taxon>
        <taxon>Formicidae</taxon>
        <taxon>Formicinae</taxon>
        <taxon>Lasius</taxon>
        <taxon>Lasius</taxon>
    </lineage>
</organism>
<reference evidence="3 4" key="1">
    <citation type="submission" date="2015-04" db="EMBL/GenBank/DDBJ databases">
        <title>Lasius niger genome sequencing.</title>
        <authorList>
            <person name="Konorov E.A."/>
            <person name="Nikitin M.A."/>
            <person name="Kirill M.V."/>
            <person name="Chang P."/>
        </authorList>
    </citation>
    <scope>NUCLEOTIDE SEQUENCE [LARGE SCALE GENOMIC DNA]</scope>
    <source>
        <tissue evidence="3">Whole</tissue>
    </source>
</reference>
<dbReference type="OrthoDB" id="7684827at2759"/>
<name>A0A0J7N3S4_LASNI</name>
<keyword evidence="3" id="KW-0808">Transferase</keyword>
<feature type="region of interest" description="Disordered" evidence="1">
    <location>
        <begin position="243"/>
        <end position="289"/>
    </location>
</feature>
<evidence type="ECO:0000313" key="4">
    <source>
        <dbReference type="Proteomes" id="UP000036403"/>
    </source>
</evidence>
<evidence type="ECO:0000313" key="3">
    <source>
        <dbReference type="EMBL" id="KMQ87350.1"/>
    </source>
</evidence>
<evidence type="ECO:0000256" key="1">
    <source>
        <dbReference type="SAM" id="MobiDB-lite"/>
    </source>
</evidence>
<keyword evidence="3" id="KW-0548">Nucleotidyltransferase</keyword>
<dbReference type="PaxDb" id="67767-A0A0J7N3S4"/>
<dbReference type="Pfam" id="PF00078">
    <property type="entry name" value="RVT_1"/>
    <property type="match status" value="1"/>
</dbReference>
<dbReference type="STRING" id="67767.A0A0J7N3S4"/>